<reference evidence="9" key="1">
    <citation type="submission" date="2018-10" db="EMBL/GenBank/DDBJ databases">
        <title>Schaedlerella arabinophila gen. nov. sp. nov., isolated from the mouse intestinal tract and comparative analysis with the genome of the closely related altered Schaedler flora strain ASF502.</title>
        <authorList>
            <person name="Miyake S."/>
            <person name="Soh M."/>
            <person name="Seedorf H."/>
        </authorList>
    </citation>
    <scope>NUCLEOTIDE SEQUENCE [LARGE SCALE GENOMIC DNA]</scope>
    <source>
        <strain evidence="9">DSM 106076</strain>
    </source>
</reference>
<gene>
    <name evidence="9" type="ORF">EBB54_02525</name>
</gene>
<feature type="transmembrane region" description="Helical" evidence="7">
    <location>
        <begin position="267"/>
        <end position="286"/>
    </location>
</feature>
<organism evidence="9 10">
    <name type="scientific">Schaedlerella arabinosiphila</name>
    <dbReference type="NCBI Taxonomy" id="2044587"/>
    <lineage>
        <taxon>Bacteria</taxon>
        <taxon>Bacillati</taxon>
        <taxon>Bacillota</taxon>
        <taxon>Clostridia</taxon>
        <taxon>Lachnospirales</taxon>
        <taxon>Lachnospiraceae</taxon>
        <taxon>Schaedlerella</taxon>
    </lineage>
</organism>
<comment type="subcellular location">
    <subcellularLocation>
        <location evidence="1">Cell membrane</location>
        <topology evidence="1">Multi-pass membrane protein</topology>
    </subcellularLocation>
</comment>
<evidence type="ECO:0000256" key="5">
    <source>
        <dbReference type="ARBA" id="ARBA00022989"/>
    </source>
</evidence>
<evidence type="ECO:0000256" key="7">
    <source>
        <dbReference type="SAM" id="Phobius"/>
    </source>
</evidence>
<dbReference type="Pfam" id="PF07690">
    <property type="entry name" value="MFS_1"/>
    <property type="match status" value="2"/>
</dbReference>
<dbReference type="GO" id="GO:0005886">
    <property type="term" value="C:plasma membrane"/>
    <property type="evidence" value="ECO:0007669"/>
    <property type="project" value="UniProtKB-SubCell"/>
</dbReference>
<feature type="transmembrane region" description="Helical" evidence="7">
    <location>
        <begin position="77"/>
        <end position="95"/>
    </location>
</feature>
<comment type="caution">
    <text evidence="9">The sequence shown here is derived from an EMBL/GenBank/DDBJ whole genome shotgun (WGS) entry which is preliminary data.</text>
</comment>
<protein>
    <submittedName>
        <fullName evidence="9">MFS transporter</fullName>
    </submittedName>
</protein>
<feature type="transmembrane region" description="Helical" evidence="7">
    <location>
        <begin position="362"/>
        <end position="381"/>
    </location>
</feature>
<dbReference type="Gene3D" id="1.20.1250.20">
    <property type="entry name" value="MFS general substrate transporter like domains"/>
    <property type="match status" value="1"/>
</dbReference>
<dbReference type="SUPFAM" id="SSF103473">
    <property type="entry name" value="MFS general substrate transporter"/>
    <property type="match status" value="1"/>
</dbReference>
<keyword evidence="6 7" id="KW-0472">Membrane</keyword>
<feature type="transmembrane region" description="Helical" evidence="7">
    <location>
        <begin position="203"/>
        <end position="226"/>
    </location>
</feature>
<dbReference type="AlphaFoldDB" id="A0A3R8KV57"/>
<keyword evidence="5 7" id="KW-1133">Transmembrane helix</keyword>
<dbReference type="InterPro" id="IPR020846">
    <property type="entry name" value="MFS_dom"/>
</dbReference>
<dbReference type="InterPro" id="IPR036259">
    <property type="entry name" value="MFS_trans_sf"/>
</dbReference>
<feature type="transmembrane region" description="Helical" evidence="7">
    <location>
        <begin position="166"/>
        <end position="183"/>
    </location>
</feature>
<keyword evidence="4 7" id="KW-0812">Transmembrane</keyword>
<evidence type="ECO:0000256" key="4">
    <source>
        <dbReference type="ARBA" id="ARBA00022692"/>
    </source>
</evidence>
<evidence type="ECO:0000256" key="3">
    <source>
        <dbReference type="ARBA" id="ARBA00022475"/>
    </source>
</evidence>
<dbReference type="Proteomes" id="UP000274920">
    <property type="component" value="Unassembled WGS sequence"/>
</dbReference>
<name>A0A3R8KV57_9FIRM</name>
<feature type="transmembrane region" description="Helical" evidence="7">
    <location>
        <begin position="134"/>
        <end position="160"/>
    </location>
</feature>
<dbReference type="GO" id="GO:0022857">
    <property type="term" value="F:transmembrane transporter activity"/>
    <property type="evidence" value="ECO:0007669"/>
    <property type="project" value="InterPro"/>
</dbReference>
<dbReference type="PANTHER" id="PTHR43124">
    <property type="entry name" value="PURINE EFFLUX PUMP PBUE"/>
    <property type="match status" value="1"/>
</dbReference>
<accession>A0A3R8KV57</accession>
<dbReference type="RefSeq" id="WP_125126212.1">
    <property type="nucleotide sequence ID" value="NZ_RHJS01000002.1"/>
</dbReference>
<evidence type="ECO:0000256" key="2">
    <source>
        <dbReference type="ARBA" id="ARBA00022448"/>
    </source>
</evidence>
<evidence type="ECO:0000313" key="9">
    <source>
        <dbReference type="EMBL" id="RRK30378.1"/>
    </source>
</evidence>
<dbReference type="PROSITE" id="PS50850">
    <property type="entry name" value="MFS"/>
    <property type="match status" value="1"/>
</dbReference>
<keyword evidence="3" id="KW-1003">Cell membrane</keyword>
<dbReference type="InterPro" id="IPR050189">
    <property type="entry name" value="MFS_Efflux_Transporters"/>
</dbReference>
<evidence type="ECO:0000256" key="1">
    <source>
        <dbReference type="ARBA" id="ARBA00004651"/>
    </source>
</evidence>
<keyword evidence="2" id="KW-0813">Transport</keyword>
<sequence length="386" mass="40224">MKLSKTDKIKIIITIVAISFIQGLQFCVSPVLGPIQKHFPEAGVSMVQMLVTAPTLLSIVVALISGALVMKISKKKLLVFAGLVAGVTGFLPFLADSFWLLFASRALYGISLGLAIALNTAVVAEFFEGDERVAVMGIQAASVGAGMVVVTTVGGFLGGFGFEKSYFINSIGFISMLLIAFCLPDTGTVKTEQGEKLEMTPRVWTMTLLGALEMLFLITFSTNIAMHLGGSLAGSTVVSGNLTGVFSGAQIVMGLILGTVTKATKKYTLPIAMLSFSVGGLLVMLFPANYGMLIAGAVFCGFSQGMFIPTAMVEVSNAVKPAATAMAAACLTCGNCFGQFISPTVLNTASKLIFGETATSHVYLLAVIGMTAAAAAVILCTKKKLV</sequence>
<feature type="domain" description="Major facilitator superfamily (MFS) profile" evidence="8">
    <location>
        <begin position="1"/>
        <end position="384"/>
    </location>
</feature>
<keyword evidence="10" id="KW-1185">Reference proteome</keyword>
<evidence type="ECO:0000313" key="10">
    <source>
        <dbReference type="Proteomes" id="UP000274920"/>
    </source>
</evidence>
<evidence type="ECO:0000259" key="8">
    <source>
        <dbReference type="PROSITE" id="PS50850"/>
    </source>
</evidence>
<feature type="transmembrane region" description="Helical" evidence="7">
    <location>
        <begin position="12"/>
        <end position="35"/>
    </location>
</feature>
<proteinExistence type="predicted"/>
<feature type="transmembrane region" description="Helical" evidence="7">
    <location>
        <begin position="47"/>
        <end position="70"/>
    </location>
</feature>
<dbReference type="EMBL" id="RHJS01000002">
    <property type="protein sequence ID" value="RRK30378.1"/>
    <property type="molecule type" value="Genomic_DNA"/>
</dbReference>
<feature type="transmembrane region" description="Helical" evidence="7">
    <location>
        <begin position="238"/>
        <end position="260"/>
    </location>
</feature>
<evidence type="ECO:0000256" key="6">
    <source>
        <dbReference type="ARBA" id="ARBA00023136"/>
    </source>
</evidence>
<dbReference type="PANTHER" id="PTHR43124:SF3">
    <property type="entry name" value="CHLORAMPHENICOL EFFLUX PUMP RV0191"/>
    <property type="match status" value="1"/>
</dbReference>
<feature type="transmembrane region" description="Helical" evidence="7">
    <location>
        <begin position="107"/>
        <end position="127"/>
    </location>
</feature>
<dbReference type="InterPro" id="IPR011701">
    <property type="entry name" value="MFS"/>
</dbReference>